<dbReference type="Pfam" id="PF10066">
    <property type="entry name" value="DUF2304"/>
    <property type="match status" value="1"/>
</dbReference>
<reference evidence="2 3" key="1">
    <citation type="submission" date="2019-02" db="EMBL/GenBank/DDBJ databases">
        <title>Pedobacter sp. RP-1-13 sp. nov., isolated from Arctic soil.</title>
        <authorList>
            <person name="Dahal R.H."/>
        </authorList>
    </citation>
    <scope>NUCLEOTIDE SEQUENCE [LARGE SCALE GENOMIC DNA]</scope>
    <source>
        <strain evidence="2 3">RP-1-13</strain>
    </source>
</reference>
<comment type="caution">
    <text evidence="2">The sequence shown here is derived from an EMBL/GenBank/DDBJ whole genome shotgun (WGS) entry which is preliminary data.</text>
</comment>
<feature type="transmembrane region" description="Helical" evidence="1">
    <location>
        <begin position="29"/>
        <end position="47"/>
    </location>
</feature>
<feature type="transmembrane region" description="Helical" evidence="1">
    <location>
        <begin position="67"/>
        <end position="84"/>
    </location>
</feature>
<dbReference type="AlphaFoldDB" id="A0A4R0MU44"/>
<dbReference type="InterPro" id="IPR019277">
    <property type="entry name" value="DUF2304"/>
</dbReference>
<evidence type="ECO:0000256" key="1">
    <source>
        <dbReference type="SAM" id="Phobius"/>
    </source>
</evidence>
<keyword evidence="1" id="KW-0812">Transmembrane</keyword>
<accession>A0A4R0MU44</accession>
<keyword evidence="1" id="KW-1133">Transmembrane helix</keyword>
<gene>
    <name evidence="2" type="ORF">EZ428_15145</name>
</gene>
<keyword evidence="3" id="KW-1185">Reference proteome</keyword>
<dbReference type="OrthoDB" id="8904808at2"/>
<protein>
    <submittedName>
        <fullName evidence="2">DUF2304 domain-containing protein</fullName>
    </submittedName>
</protein>
<organism evidence="2 3">
    <name type="scientific">Pedobacter frigiditerrae</name>
    <dbReference type="NCBI Taxonomy" id="2530452"/>
    <lineage>
        <taxon>Bacteria</taxon>
        <taxon>Pseudomonadati</taxon>
        <taxon>Bacteroidota</taxon>
        <taxon>Sphingobacteriia</taxon>
        <taxon>Sphingobacteriales</taxon>
        <taxon>Sphingobacteriaceae</taxon>
        <taxon>Pedobacter</taxon>
    </lineage>
</organism>
<dbReference type="Proteomes" id="UP000292884">
    <property type="component" value="Unassembled WGS sequence"/>
</dbReference>
<evidence type="ECO:0000313" key="2">
    <source>
        <dbReference type="EMBL" id="TCC90600.1"/>
    </source>
</evidence>
<keyword evidence="1" id="KW-0472">Membrane</keyword>
<name>A0A4R0MU44_9SPHI</name>
<proteinExistence type="predicted"/>
<evidence type="ECO:0000313" key="3">
    <source>
        <dbReference type="Proteomes" id="UP000292884"/>
    </source>
</evidence>
<dbReference type="RefSeq" id="WP_131553997.1">
    <property type="nucleotide sequence ID" value="NZ_SJSK01000003.1"/>
</dbReference>
<dbReference type="EMBL" id="SJSK01000003">
    <property type="protein sequence ID" value="TCC90600.1"/>
    <property type="molecule type" value="Genomic_DNA"/>
</dbReference>
<feature type="transmembrane region" description="Helical" evidence="1">
    <location>
        <begin position="6"/>
        <end position="22"/>
    </location>
</feature>
<sequence>MITSIQLLLIICILAIGAYFYSKFNASRLAVVIGVLIITICGTLIFFPYTTTRLANLLGAGRGVDMLFYFSFLLLFFIVIKLFSKIRKQQEQITEIVRKESIKDVKNPKGPLNRME</sequence>